<proteinExistence type="predicted"/>
<dbReference type="GeneID" id="110789132"/>
<dbReference type="OrthoDB" id="1932595at2759"/>
<accession>A0A9R0JWA7</accession>
<protein>
    <recommendedName>
        <fullName evidence="1">Transposase-associated domain-containing protein</fullName>
    </recommendedName>
</protein>
<feature type="domain" description="Transposase-associated" evidence="1">
    <location>
        <begin position="4"/>
        <end position="73"/>
    </location>
</feature>
<gene>
    <name evidence="3" type="primary">LOC110789132</name>
</gene>
<dbReference type="InterPro" id="IPR029480">
    <property type="entry name" value="Transpos_assoc"/>
</dbReference>
<dbReference type="PANTHER" id="PTHR10775">
    <property type="entry name" value="OS08G0208400 PROTEIN"/>
    <property type="match status" value="1"/>
</dbReference>
<dbReference type="KEGG" id="soe:110789132"/>
<reference evidence="2" key="1">
    <citation type="journal article" date="2021" name="Nat. Commun.">
        <title>Genomic analyses provide insights into spinach domestication and the genetic basis of agronomic traits.</title>
        <authorList>
            <person name="Cai X."/>
            <person name="Sun X."/>
            <person name="Xu C."/>
            <person name="Sun H."/>
            <person name="Wang X."/>
            <person name="Ge C."/>
            <person name="Zhang Z."/>
            <person name="Wang Q."/>
            <person name="Fei Z."/>
            <person name="Jiao C."/>
            <person name="Wang Q."/>
        </authorList>
    </citation>
    <scope>NUCLEOTIDE SEQUENCE [LARGE SCALE GENOMIC DNA]</scope>
    <source>
        <strain evidence="2">cv. Varoflay</strain>
    </source>
</reference>
<dbReference type="Proteomes" id="UP000813463">
    <property type="component" value="Chromosome 2"/>
</dbReference>
<dbReference type="Pfam" id="PF13963">
    <property type="entry name" value="Transpos_assoc"/>
    <property type="match status" value="1"/>
</dbReference>
<dbReference type="PANTHER" id="PTHR10775:SF190">
    <property type="entry name" value="TNP2-LIKE TRANSPOSON PROTEIN"/>
    <property type="match status" value="1"/>
</dbReference>
<organism evidence="2 3">
    <name type="scientific">Spinacia oleracea</name>
    <name type="common">Spinach</name>
    <dbReference type="NCBI Taxonomy" id="3562"/>
    <lineage>
        <taxon>Eukaryota</taxon>
        <taxon>Viridiplantae</taxon>
        <taxon>Streptophyta</taxon>
        <taxon>Embryophyta</taxon>
        <taxon>Tracheophyta</taxon>
        <taxon>Spermatophyta</taxon>
        <taxon>Magnoliopsida</taxon>
        <taxon>eudicotyledons</taxon>
        <taxon>Gunneridae</taxon>
        <taxon>Pentapetalae</taxon>
        <taxon>Caryophyllales</taxon>
        <taxon>Chenopodiaceae</taxon>
        <taxon>Chenopodioideae</taxon>
        <taxon>Anserineae</taxon>
        <taxon>Spinacia</taxon>
    </lineage>
</organism>
<evidence type="ECO:0000259" key="1">
    <source>
        <dbReference type="Pfam" id="PF13963"/>
    </source>
</evidence>
<reference evidence="3" key="2">
    <citation type="submission" date="2025-08" db="UniProtKB">
        <authorList>
            <consortium name="RefSeq"/>
        </authorList>
    </citation>
    <scope>IDENTIFICATION</scope>
    <source>
        <tissue evidence="3">Leaf</tissue>
    </source>
</reference>
<dbReference type="AlphaFoldDB" id="A0A9R0JWA7"/>
<keyword evidence="2" id="KW-1185">Reference proteome</keyword>
<evidence type="ECO:0000313" key="3">
    <source>
        <dbReference type="RefSeq" id="XP_021849476.1"/>
    </source>
</evidence>
<evidence type="ECO:0000313" key="2">
    <source>
        <dbReference type="Proteomes" id="UP000813463"/>
    </source>
</evidence>
<dbReference type="RefSeq" id="XP_021849476.1">
    <property type="nucleotide sequence ID" value="XM_021993784.1"/>
</dbReference>
<name>A0A9R0JWA7_SPIOL</name>
<sequence>MDQYWMNLPRGSEGFKGALNVFLDDYFAKDAIEGQIYCPCKKCSRRFCHSRDVVYDHVVVDGFVKGFREWLIQNELSSSTTNDRQMGSESDSLNACDDIDGLLDDVFKDVDGLNSDHEGVASEPNEEAKKFYKLLEEGKQELYPGCKTFSKLSFLIRLFLFKILNGISNVAFADLLELLKEAFLMAQLPTSYYESKNIVKDFGLDYKRIHACPNDCILYRNDYEKLDACPKCGTSRWKFENVPAKVLRHFPTIPRLQRLYMCSETAESMVWHDKERTKDGNIRHPADA</sequence>